<accession>K1QFW3</accession>
<dbReference type="AlphaFoldDB" id="K1QFW3"/>
<dbReference type="EMBL" id="JH818039">
    <property type="protein sequence ID" value="EKC29964.1"/>
    <property type="molecule type" value="Genomic_DNA"/>
</dbReference>
<evidence type="ECO:0000313" key="1">
    <source>
        <dbReference type="EMBL" id="EKC29964.1"/>
    </source>
</evidence>
<organism evidence="1">
    <name type="scientific">Magallana gigas</name>
    <name type="common">Pacific oyster</name>
    <name type="synonym">Crassostrea gigas</name>
    <dbReference type="NCBI Taxonomy" id="29159"/>
    <lineage>
        <taxon>Eukaryota</taxon>
        <taxon>Metazoa</taxon>
        <taxon>Spiralia</taxon>
        <taxon>Lophotrochozoa</taxon>
        <taxon>Mollusca</taxon>
        <taxon>Bivalvia</taxon>
        <taxon>Autobranchia</taxon>
        <taxon>Pteriomorphia</taxon>
        <taxon>Ostreida</taxon>
        <taxon>Ostreoidea</taxon>
        <taxon>Ostreidae</taxon>
        <taxon>Magallana</taxon>
    </lineage>
</organism>
<proteinExistence type="predicted"/>
<reference evidence="1" key="1">
    <citation type="journal article" date="2012" name="Nature">
        <title>The oyster genome reveals stress adaptation and complexity of shell formation.</title>
        <authorList>
            <person name="Zhang G."/>
            <person name="Fang X."/>
            <person name="Guo X."/>
            <person name="Li L."/>
            <person name="Luo R."/>
            <person name="Xu F."/>
            <person name="Yang P."/>
            <person name="Zhang L."/>
            <person name="Wang X."/>
            <person name="Qi H."/>
            <person name="Xiong Z."/>
            <person name="Que H."/>
            <person name="Xie Y."/>
            <person name="Holland P.W."/>
            <person name="Paps J."/>
            <person name="Zhu Y."/>
            <person name="Wu F."/>
            <person name="Chen Y."/>
            <person name="Wang J."/>
            <person name="Peng C."/>
            <person name="Meng J."/>
            <person name="Yang L."/>
            <person name="Liu J."/>
            <person name="Wen B."/>
            <person name="Zhang N."/>
            <person name="Huang Z."/>
            <person name="Zhu Q."/>
            <person name="Feng Y."/>
            <person name="Mount A."/>
            <person name="Hedgecock D."/>
            <person name="Xu Z."/>
            <person name="Liu Y."/>
            <person name="Domazet-Loso T."/>
            <person name="Du Y."/>
            <person name="Sun X."/>
            <person name="Zhang S."/>
            <person name="Liu B."/>
            <person name="Cheng P."/>
            <person name="Jiang X."/>
            <person name="Li J."/>
            <person name="Fan D."/>
            <person name="Wang W."/>
            <person name="Fu W."/>
            <person name="Wang T."/>
            <person name="Wang B."/>
            <person name="Zhang J."/>
            <person name="Peng Z."/>
            <person name="Li Y."/>
            <person name="Li N."/>
            <person name="Wang J."/>
            <person name="Chen M."/>
            <person name="He Y."/>
            <person name="Tan F."/>
            <person name="Song X."/>
            <person name="Zheng Q."/>
            <person name="Huang R."/>
            <person name="Yang H."/>
            <person name="Du X."/>
            <person name="Chen L."/>
            <person name="Yang M."/>
            <person name="Gaffney P.M."/>
            <person name="Wang S."/>
            <person name="Luo L."/>
            <person name="She Z."/>
            <person name="Ming Y."/>
            <person name="Huang W."/>
            <person name="Zhang S."/>
            <person name="Huang B."/>
            <person name="Zhang Y."/>
            <person name="Qu T."/>
            <person name="Ni P."/>
            <person name="Miao G."/>
            <person name="Wang J."/>
            <person name="Wang Q."/>
            <person name="Steinberg C.E."/>
            <person name="Wang H."/>
            <person name="Li N."/>
            <person name="Qian L."/>
            <person name="Zhang G."/>
            <person name="Li Y."/>
            <person name="Yang H."/>
            <person name="Liu X."/>
            <person name="Wang J."/>
            <person name="Yin Y."/>
            <person name="Wang J."/>
        </authorList>
    </citation>
    <scope>NUCLEOTIDE SEQUENCE [LARGE SCALE GENOMIC DNA]</scope>
    <source>
        <strain evidence="1">05x7-T-G4-1.051#20</strain>
    </source>
</reference>
<dbReference type="InParanoid" id="K1QFW3"/>
<name>K1QFW3_MAGGI</name>
<dbReference type="HOGENOM" id="CLU_2796430_0_0_1"/>
<gene>
    <name evidence="1" type="ORF">CGI_10003078</name>
</gene>
<sequence length="68" mass="7578">METLLGIACTHKLCYGPEIRMSLALDSVPVKRKPNAVTETSGIDQSIRKIPNAVVYGKHKHEVNQRHP</sequence>
<protein>
    <submittedName>
        <fullName evidence="1">Uncharacterized protein</fullName>
    </submittedName>
</protein>